<dbReference type="CDD" id="cd00333">
    <property type="entry name" value="MIP"/>
    <property type="match status" value="1"/>
</dbReference>
<evidence type="ECO:0000313" key="10">
    <source>
        <dbReference type="EMBL" id="AGK27806.1"/>
    </source>
</evidence>
<dbReference type="AlphaFoldDB" id="M9YX97"/>
<comment type="similarity">
    <text evidence="7">Belongs to the MIP/aquaporin (TC 1.A.8) family. TIP (TC 1.A.8.10) subfamily.</text>
</comment>
<dbReference type="InterPro" id="IPR022357">
    <property type="entry name" value="MIP_CS"/>
</dbReference>
<proteinExistence type="evidence at transcript level"/>
<name>M9YX97_PTEVI</name>
<feature type="transmembrane region" description="Helical" evidence="9">
    <location>
        <begin position="24"/>
        <end position="46"/>
    </location>
</feature>
<keyword evidence="5 9" id="KW-1133">Transmembrane helix</keyword>
<dbReference type="Gene3D" id="1.20.1080.10">
    <property type="entry name" value="Glycerol uptake facilitator protein"/>
    <property type="match status" value="1"/>
</dbReference>
<evidence type="ECO:0000256" key="6">
    <source>
        <dbReference type="ARBA" id="ARBA00023136"/>
    </source>
</evidence>
<dbReference type="GO" id="GO:0005737">
    <property type="term" value="C:cytoplasm"/>
    <property type="evidence" value="ECO:0007669"/>
    <property type="project" value="UniProtKB-ARBA"/>
</dbReference>
<gene>
    <name evidence="10" type="primary">AQP1</name>
</gene>
<feature type="transmembrane region" description="Helical" evidence="9">
    <location>
        <begin position="94"/>
        <end position="121"/>
    </location>
</feature>
<organism evidence="10">
    <name type="scientific">Pteris vittata</name>
    <name type="common">Chinese ladder brake</name>
    <dbReference type="NCBI Taxonomy" id="13821"/>
    <lineage>
        <taxon>Eukaryota</taxon>
        <taxon>Viridiplantae</taxon>
        <taxon>Streptophyta</taxon>
        <taxon>Embryophyta</taxon>
        <taxon>Tracheophyta</taxon>
        <taxon>Polypodiopsida</taxon>
        <taxon>Polypodiidae</taxon>
        <taxon>Polypodiales</taxon>
        <taxon>Pteridineae</taxon>
        <taxon>Pteridaceae</taxon>
        <taxon>Pteridoideae</taxon>
        <taxon>Pteris</taxon>
        <taxon>Pteris subgen. Pteris</taxon>
        <taxon>Pteris sect. Pteris</taxon>
    </lineage>
</organism>
<keyword evidence="4" id="KW-0677">Repeat</keyword>
<protein>
    <submittedName>
        <fullName evidence="10">AQP1</fullName>
    </submittedName>
    <submittedName>
        <fullName evidence="11">TIP-like aquaporin</fullName>
    </submittedName>
</protein>
<evidence type="ECO:0000256" key="4">
    <source>
        <dbReference type="ARBA" id="ARBA00022737"/>
    </source>
</evidence>
<dbReference type="PRINTS" id="PR00783">
    <property type="entry name" value="MINTRINSICP"/>
</dbReference>
<evidence type="ECO:0000256" key="3">
    <source>
        <dbReference type="ARBA" id="ARBA00022692"/>
    </source>
</evidence>
<feature type="transmembrane region" description="Helical" evidence="9">
    <location>
        <begin position="52"/>
        <end position="73"/>
    </location>
</feature>
<dbReference type="SUPFAM" id="SSF81338">
    <property type="entry name" value="Aquaporin-like"/>
    <property type="match status" value="1"/>
</dbReference>
<evidence type="ECO:0000256" key="5">
    <source>
        <dbReference type="ARBA" id="ARBA00022989"/>
    </source>
</evidence>
<evidence type="ECO:0000256" key="8">
    <source>
        <dbReference type="RuleBase" id="RU000477"/>
    </source>
</evidence>
<dbReference type="GO" id="GO:0016020">
    <property type="term" value="C:membrane"/>
    <property type="evidence" value="ECO:0007669"/>
    <property type="project" value="InterPro"/>
</dbReference>
<reference evidence="10" key="1">
    <citation type="submission" date="2013-01" db="EMBL/GenBank/DDBJ databases">
        <title>A novel Pteris vittata aquaporin facilitates bidirectional arsenite transport.</title>
        <authorList>
            <person name="Ma M."/>
            <person name="Chen Y."/>
            <person name="He Z."/>
            <person name="Xu W."/>
            <person name="Shen H."/>
            <person name="Yan H."/>
            <person name="Xu W."/>
        </authorList>
    </citation>
    <scope>NUCLEOTIDE SEQUENCE</scope>
</reference>
<evidence type="ECO:0000256" key="7">
    <source>
        <dbReference type="ARBA" id="ARBA00038477"/>
    </source>
</evidence>
<evidence type="ECO:0000256" key="9">
    <source>
        <dbReference type="SAM" id="Phobius"/>
    </source>
</evidence>
<dbReference type="GO" id="GO:0015250">
    <property type="term" value="F:water channel activity"/>
    <property type="evidence" value="ECO:0007669"/>
    <property type="project" value="TreeGrafter"/>
</dbReference>
<dbReference type="NCBIfam" id="TIGR00861">
    <property type="entry name" value="MIP"/>
    <property type="match status" value="1"/>
</dbReference>
<dbReference type="PROSITE" id="PS00221">
    <property type="entry name" value="MIP"/>
    <property type="match status" value="1"/>
</dbReference>
<keyword evidence="2 8" id="KW-0813">Transport</keyword>
<keyword evidence="3 8" id="KW-0812">Transmembrane</keyword>
<accession>M9YX97</accession>
<keyword evidence="6 9" id="KW-0472">Membrane</keyword>
<dbReference type="GO" id="GO:0019755">
    <property type="term" value="P:one-carbon compound transport"/>
    <property type="evidence" value="ECO:0007669"/>
    <property type="project" value="UniProtKB-ARBA"/>
</dbReference>
<sequence length="260" mass="27585">MPLRNIALGRYNELMDPEPLKAGFAELVSTFLFVFIGEGCAIAFIVVSNGTVLTPVGLLITAICHGFAIYVAIANGYHVSGGHVNPAVTVGLLVGGYITIFKAILYIIMQLIGAVLASLLLKYTMNGASLPVHDVGGGDNVAQALVLEIVLTFLLLYTIYARAVDPRAKETASTAPLTVGMLVTALILCGAPFSGCSMNPARSFGPALVAWSWDNHWIYWVGPILGGALAGIIYELIYIETSEPTGGQHERLPSSADQDY</sequence>
<dbReference type="Pfam" id="PF00230">
    <property type="entry name" value="MIP"/>
    <property type="match status" value="1"/>
</dbReference>
<feature type="transmembrane region" description="Helical" evidence="9">
    <location>
        <begin position="141"/>
        <end position="160"/>
    </location>
</feature>
<comment type="subcellular location">
    <subcellularLocation>
        <location evidence="1">Endomembrane system</location>
        <topology evidence="1">Multi-pass membrane protein</topology>
    </subcellularLocation>
</comment>
<feature type="transmembrane region" description="Helical" evidence="9">
    <location>
        <begin position="172"/>
        <end position="193"/>
    </location>
</feature>
<feature type="non-terminal residue" evidence="10">
    <location>
        <position position="1"/>
    </location>
</feature>
<dbReference type="InterPro" id="IPR000425">
    <property type="entry name" value="MIP"/>
</dbReference>
<feature type="transmembrane region" description="Helical" evidence="9">
    <location>
        <begin position="217"/>
        <end position="239"/>
    </location>
</feature>
<dbReference type="InterPro" id="IPR023271">
    <property type="entry name" value="Aquaporin-like"/>
</dbReference>
<dbReference type="InterPro" id="IPR034294">
    <property type="entry name" value="Aquaporin_transptr"/>
</dbReference>
<dbReference type="PANTHER" id="PTHR45665">
    <property type="entry name" value="AQUAPORIN-8"/>
    <property type="match status" value="1"/>
</dbReference>
<dbReference type="FunFam" id="1.20.1080.10:FF:000002">
    <property type="entry name" value="Probable aquaporin TIP1-1"/>
    <property type="match status" value="1"/>
</dbReference>
<evidence type="ECO:0000256" key="2">
    <source>
        <dbReference type="ARBA" id="ARBA00022448"/>
    </source>
</evidence>
<dbReference type="GO" id="GO:0012505">
    <property type="term" value="C:endomembrane system"/>
    <property type="evidence" value="ECO:0007669"/>
    <property type="project" value="UniProtKB-SubCell"/>
</dbReference>
<evidence type="ECO:0000313" key="11">
    <source>
        <dbReference type="EMBL" id="AGS18562.1"/>
    </source>
</evidence>
<evidence type="ECO:0000256" key="1">
    <source>
        <dbReference type="ARBA" id="ARBA00004127"/>
    </source>
</evidence>
<dbReference type="EMBL" id="KC517114">
    <property type="protein sequence ID" value="AGK27806.1"/>
    <property type="molecule type" value="mRNA"/>
</dbReference>
<dbReference type="EMBL" id="KC763817">
    <property type="protein sequence ID" value="AGS18562.1"/>
    <property type="molecule type" value="mRNA"/>
</dbReference>
<dbReference type="PANTHER" id="PTHR45665:SF9">
    <property type="entry name" value="AQUAPORIN-8"/>
    <property type="match status" value="1"/>
</dbReference>